<accession>A0A2U1KBB2</accession>
<feature type="region of interest" description="Disordered" evidence="1">
    <location>
        <begin position="116"/>
        <end position="136"/>
    </location>
</feature>
<organism evidence="2 3">
    <name type="scientific">Artemisia annua</name>
    <name type="common">Sweet wormwood</name>
    <dbReference type="NCBI Taxonomy" id="35608"/>
    <lineage>
        <taxon>Eukaryota</taxon>
        <taxon>Viridiplantae</taxon>
        <taxon>Streptophyta</taxon>
        <taxon>Embryophyta</taxon>
        <taxon>Tracheophyta</taxon>
        <taxon>Spermatophyta</taxon>
        <taxon>Magnoliopsida</taxon>
        <taxon>eudicotyledons</taxon>
        <taxon>Gunneridae</taxon>
        <taxon>Pentapetalae</taxon>
        <taxon>asterids</taxon>
        <taxon>campanulids</taxon>
        <taxon>Asterales</taxon>
        <taxon>Asteraceae</taxon>
        <taxon>Asteroideae</taxon>
        <taxon>Anthemideae</taxon>
        <taxon>Artemisiinae</taxon>
        <taxon>Artemisia</taxon>
    </lineage>
</organism>
<evidence type="ECO:0000313" key="2">
    <source>
        <dbReference type="EMBL" id="PWA34041.1"/>
    </source>
</evidence>
<proteinExistence type="predicted"/>
<dbReference type="AlphaFoldDB" id="A0A2U1KBB2"/>
<feature type="region of interest" description="Disordered" evidence="1">
    <location>
        <begin position="50"/>
        <end position="72"/>
    </location>
</feature>
<name>A0A2U1KBB2_ARTAN</name>
<dbReference type="STRING" id="35608.A0A2U1KBB2"/>
<comment type="caution">
    <text evidence="2">The sequence shown here is derived from an EMBL/GenBank/DDBJ whole genome shotgun (WGS) entry which is preliminary data.</text>
</comment>
<reference evidence="2 3" key="1">
    <citation type="journal article" date="2018" name="Mol. Plant">
        <title>The genome of Artemisia annua provides insight into the evolution of Asteraceae family and artemisinin biosynthesis.</title>
        <authorList>
            <person name="Shen Q."/>
            <person name="Zhang L."/>
            <person name="Liao Z."/>
            <person name="Wang S."/>
            <person name="Yan T."/>
            <person name="Shi P."/>
            <person name="Liu M."/>
            <person name="Fu X."/>
            <person name="Pan Q."/>
            <person name="Wang Y."/>
            <person name="Lv Z."/>
            <person name="Lu X."/>
            <person name="Zhang F."/>
            <person name="Jiang W."/>
            <person name="Ma Y."/>
            <person name="Chen M."/>
            <person name="Hao X."/>
            <person name="Li L."/>
            <person name="Tang Y."/>
            <person name="Lv G."/>
            <person name="Zhou Y."/>
            <person name="Sun X."/>
            <person name="Brodelius P.E."/>
            <person name="Rose J.K.C."/>
            <person name="Tang K."/>
        </authorList>
    </citation>
    <scope>NUCLEOTIDE SEQUENCE [LARGE SCALE GENOMIC DNA]</scope>
    <source>
        <strain evidence="3">cv. Huhao1</strain>
        <tissue evidence="2">Leaf</tissue>
    </source>
</reference>
<keyword evidence="3" id="KW-1185">Reference proteome</keyword>
<dbReference type="Proteomes" id="UP000245207">
    <property type="component" value="Unassembled WGS sequence"/>
</dbReference>
<dbReference type="EMBL" id="PKPP01024106">
    <property type="protein sequence ID" value="PWA34041.1"/>
    <property type="molecule type" value="Genomic_DNA"/>
</dbReference>
<sequence>MKVMNANSDRSVRDCIEVGSNTKHYDPRIDDNYYETNRIRRSRSPCFDDNRLMGRFQEKGPNNMLEQHSRSRERMGGFHDLAPHYIPRHNPHQGPIYDDQWDLPKDALVYHGEKKLKSGMLPHEPELPEYSFSESE</sequence>
<evidence type="ECO:0000256" key="1">
    <source>
        <dbReference type="SAM" id="MobiDB-lite"/>
    </source>
</evidence>
<evidence type="ECO:0000313" key="3">
    <source>
        <dbReference type="Proteomes" id="UP000245207"/>
    </source>
</evidence>
<protein>
    <submittedName>
        <fullName evidence="2">RNA recognition motif (RRM)-containing protein</fullName>
    </submittedName>
</protein>
<gene>
    <name evidence="2" type="ORF">CTI12_AA622890</name>
</gene>